<dbReference type="STRING" id="1666911.HLUCCA11_19950"/>
<dbReference type="EMBL" id="LJZR01000040">
    <property type="protein sequence ID" value="KPQ33036.1"/>
    <property type="molecule type" value="Genomic_DNA"/>
</dbReference>
<accession>A0A0P7YRR3</accession>
<protein>
    <submittedName>
        <fullName evidence="1">Uncharacterized protein</fullName>
    </submittedName>
</protein>
<dbReference type="PANTHER" id="PTHR37291">
    <property type="entry name" value="5-METHYLCYTOSINE-SPECIFIC RESTRICTION ENZYME B"/>
    <property type="match status" value="1"/>
</dbReference>
<dbReference type="AlphaFoldDB" id="A0A0P7YRR3"/>
<reference evidence="1 2" key="1">
    <citation type="submission" date="2015-09" db="EMBL/GenBank/DDBJ databases">
        <title>Identification and resolution of microdiversity through metagenomic sequencing of parallel consortia.</title>
        <authorList>
            <person name="Nelson W.C."/>
            <person name="Romine M.F."/>
            <person name="Lindemann S.R."/>
        </authorList>
    </citation>
    <scope>NUCLEOTIDE SEQUENCE [LARGE SCALE GENOMIC DNA]</scope>
    <source>
        <strain evidence="1">Ana</strain>
    </source>
</reference>
<dbReference type="Proteomes" id="UP000050465">
    <property type="component" value="Unassembled WGS sequence"/>
</dbReference>
<name>A0A0P7YRR3_9CYAN</name>
<sequence>MSWMHSSICFLEVLARSYPSLSSYEKMPDSSLLDTVEGIDLAALLDRINLRLTALMGQDYQLGHSYFMNINDVAELHLVWYQQIIPLLQEYFYNDFERLKAVLGKQFVQSTNLDATLIGDLQHLCNLESQHSIKVFSPDTAFLDALKDI</sequence>
<comment type="caution">
    <text evidence="1">The sequence shown here is derived from an EMBL/GenBank/DDBJ whole genome shotgun (WGS) entry which is preliminary data.</text>
</comment>
<evidence type="ECO:0000313" key="2">
    <source>
        <dbReference type="Proteomes" id="UP000050465"/>
    </source>
</evidence>
<dbReference type="InterPro" id="IPR052934">
    <property type="entry name" value="Methyl-DNA_Rec/Restrict_Enz"/>
</dbReference>
<gene>
    <name evidence="1" type="ORF">HLUCCA11_19950</name>
</gene>
<evidence type="ECO:0000313" key="1">
    <source>
        <dbReference type="EMBL" id="KPQ33036.1"/>
    </source>
</evidence>
<organism evidence="1 2">
    <name type="scientific">Phormidesmis priestleyi Ana</name>
    <dbReference type="NCBI Taxonomy" id="1666911"/>
    <lineage>
        <taxon>Bacteria</taxon>
        <taxon>Bacillati</taxon>
        <taxon>Cyanobacteriota</taxon>
        <taxon>Cyanophyceae</taxon>
        <taxon>Leptolyngbyales</taxon>
        <taxon>Leptolyngbyaceae</taxon>
        <taxon>Phormidesmis</taxon>
    </lineage>
</organism>
<dbReference type="PANTHER" id="PTHR37291:SF1">
    <property type="entry name" value="TYPE IV METHYL-DIRECTED RESTRICTION ENZYME ECOKMCRB SUBUNIT"/>
    <property type="match status" value="1"/>
</dbReference>
<proteinExistence type="predicted"/>